<keyword evidence="3" id="KW-0238">DNA-binding</keyword>
<dbReference type="Pfam" id="PF04082">
    <property type="entry name" value="Fungal_trans"/>
    <property type="match status" value="1"/>
</dbReference>
<dbReference type="OrthoDB" id="3921198at2759"/>
<dbReference type="AlphaFoldDB" id="A0A229YPY7"/>
<reference evidence="8 9" key="1">
    <citation type="submission" date="2018-08" db="EMBL/GenBank/DDBJ databases">
        <title>Draft genome sequences of two Aspergillus turcosus clinical strains isolated from bronchoalveolar lavage fluid: one azole-susceptible and the other azole-resistant.</title>
        <authorList>
            <person name="Parent-Michaud M."/>
            <person name="Dufresne P.J."/>
            <person name="Fournier E."/>
            <person name="Martineau C."/>
            <person name="Moreira S."/>
            <person name="Perkins V."/>
            <person name="De Repentigny L."/>
            <person name="Dufresne S.F."/>
        </authorList>
    </citation>
    <scope>NUCLEOTIDE SEQUENCE [LARGE SCALE GENOMIC DNA]</scope>
    <source>
        <strain evidence="8">HMR AF 1038</strain>
    </source>
</reference>
<feature type="compositionally biased region" description="Low complexity" evidence="6">
    <location>
        <begin position="524"/>
        <end position="539"/>
    </location>
</feature>
<evidence type="ECO:0000256" key="1">
    <source>
        <dbReference type="ARBA" id="ARBA00022723"/>
    </source>
</evidence>
<dbReference type="SMART" id="SM00066">
    <property type="entry name" value="GAL4"/>
    <property type="match status" value="1"/>
</dbReference>
<feature type="compositionally biased region" description="Pro residues" evidence="6">
    <location>
        <begin position="1"/>
        <end position="13"/>
    </location>
</feature>
<keyword evidence="2" id="KW-0805">Transcription regulation</keyword>
<protein>
    <recommendedName>
        <fullName evidence="7">Zn(2)-C6 fungal-type domain-containing protein</fullName>
    </recommendedName>
</protein>
<dbReference type="InterPro" id="IPR036864">
    <property type="entry name" value="Zn2-C6_fun-type_DNA-bd_sf"/>
</dbReference>
<feature type="region of interest" description="Disordered" evidence="6">
    <location>
        <begin position="524"/>
        <end position="543"/>
    </location>
</feature>
<dbReference type="InterPro" id="IPR050987">
    <property type="entry name" value="AtrR-like"/>
</dbReference>
<evidence type="ECO:0000256" key="4">
    <source>
        <dbReference type="ARBA" id="ARBA00023163"/>
    </source>
</evidence>
<dbReference type="GO" id="GO:0003677">
    <property type="term" value="F:DNA binding"/>
    <property type="evidence" value="ECO:0007669"/>
    <property type="project" value="UniProtKB-KW"/>
</dbReference>
<evidence type="ECO:0000256" key="6">
    <source>
        <dbReference type="SAM" id="MobiDB-lite"/>
    </source>
</evidence>
<sequence length="760" mass="85433">MSTYQPPSPPSPRPQAQTTTETPARLKRRKVPDERKRTARACDQCRRWKEKCEGGIPCRKCSHLGRPCHVRGVSVPQDISARDALVELQERATYMERILKHAFKGIALDTKSLRQMAMALSDETDKETQETDEAELTMEEEECTIDPVEDTVTHFSGEFSYWNFSMRVKRQIEDRMASSLNQAQSGNQISNFPRAKQLRSSSRTLAAAVSCIPPRHIAEFLIGIFFKHAVTHYFYVDRPWLLSRLTALYTHPETLSSKDAPVISIILTVFAIGTQYAYLEADSAPASSRQSFSEDELGTMFYQEAIRLLPEIIEVSSLESVQACLLFAAYALPIDAAGLGYVYINLTIRLAMQNGMHRRCVGEPFSAAMMETRNRVWWTAYAMERKISIFHGRPLGMLRSDVDTRLPVALSEQDPTAPYMVASIHLTHHLEDFYKEMCVHSPSKEQATDERRSLLRTTLKQDLPLLLSNLADRKNDLEKWWSTLPLVIQKNDSLPVDRSTAHLKLEHCLLRMFIGRPFLFSRGSPSNPTSPATDPSAAAQKPTPRQELVSCCITAANDAISICSTLRDNDGGPGLARASYIEYSSCRAALLVLIAYSIQDHSDHFRKALRVGLDMIREMAASGESARSEVELIEALERALVRLRSFDERDKVGKVASDYEEFKQWESMWKRQNDGDYTPGGAVEGSIQETWPTSEMIPSGMAESNANLGPLRLFDGAAEWALFGGGSALPRELQHPETQMLGDFLSLHDPRFDPDLSQSL</sequence>
<keyword evidence="5" id="KW-0539">Nucleus</keyword>
<keyword evidence="4" id="KW-0804">Transcription</keyword>
<dbReference type="PANTHER" id="PTHR46910">
    <property type="entry name" value="TRANSCRIPTION FACTOR PDR1"/>
    <property type="match status" value="1"/>
</dbReference>
<keyword evidence="9" id="KW-1185">Reference proteome</keyword>
<dbReference type="STRING" id="1245748.A0A229YPY7"/>
<feature type="domain" description="Zn(2)-C6 fungal-type" evidence="7">
    <location>
        <begin position="41"/>
        <end position="70"/>
    </location>
</feature>
<dbReference type="SUPFAM" id="SSF57701">
    <property type="entry name" value="Zn2/Cys6 DNA-binding domain"/>
    <property type="match status" value="1"/>
</dbReference>
<dbReference type="GO" id="GO:0000981">
    <property type="term" value="F:DNA-binding transcription factor activity, RNA polymerase II-specific"/>
    <property type="evidence" value="ECO:0007669"/>
    <property type="project" value="InterPro"/>
</dbReference>
<dbReference type="CDD" id="cd00067">
    <property type="entry name" value="GAL4"/>
    <property type="match status" value="1"/>
</dbReference>
<dbReference type="SMART" id="SM00906">
    <property type="entry name" value="Fungal_trans"/>
    <property type="match status" value="1"/>
</dbReference>
<dbReference type="Proteomes" id="UP000215289">
    <property type="component" value="Unassembled WGS sequence"/>
</dbReference>
<dbReference type="CDD" id="cd12148">
    <property type="entry name" value="fungal_TF_MHR"/>
    <property type="match status" value="1"/>
</dbReference>
<dbReference type="PROSITE" id="PS50048">
    <property type="entry name" value="ZN2_CY6_FUNGAL_2"/>
    <property type="match status" value="1"/>
</dbReference>
<comment type="caution">
    <text evidence="8">The sequence shown here is derived from an EMBL/GenBank/DDBJ whole genome shotgun (WGS) entry which is preliminary data.</text>
</comment>
<dbReference type="Gene3D" id="4.10.240.10">
    <property type="entry name" value="Zn(2)-C6 fungal-type DNA-binding domain"/>
    <property type="match status" value="1"/>
</dbReference>
<dbReference type="PROSITE" id="PS00463">
    <property type="entry name" value="ZN2_CY6_FUNGAL_1"/>
    <property type="match status" value="1"/>
</dbReference>
<evidence type="ECO:0000313" key="9">
    <source>
        <dbReference type="Proteomes" id="UP000215289"/>
    </source>
</evidence>
<dbReference type="GO" id="GO:0008270">
    <property type="term" value="F:zinc ion binding"/>
    <property type="evidence" value="ECO:0007669"/>
    <property type="project" value="InterPro"/>
</dbReference>
<organism evidence="8 9">
    <name type="scientific">Aspergillus turcosus</name>
    <dbReference type="NCBI Taxonomy" id="1245748"/>
    <lineage>
        <taxon>Eukaryota</taxon>
        <taxon>Fungi</taxon>
        <taxon>Dikarya</taxon>
        <taxon>Ascomycota</taxon>
        <taxon>Pezizomycotina</taxon>
        <taxon>Eurotiomycetes</taxon>
        <taxon>Eurotiomycetidae</taxon>
        <taxon>Eurotiales</taxon>
        <taxon>Aspergillaceae</taxon>
        <taxon>Aspergillus</taxon>
        <taxon>Aspergillus subgen. Fumigati</taxon>
    </lineage>
</organism>
<evidence type="ECO:0000313" key="8">
    <source>
        <dbReference type="EMBL" id="RLL95223.1"/>
    </source>
</evidence>
<dbReference type="InterPro" id="IPR007219">
    <property type="entry name" value="XnlR_reg_dom"/>
</dbReference>
<keyword evidence="1" id="KW-0479">Metal-binding</keyword>
<evidence type="ECO:0000256" key="3">
    <source>
        <dbReference type="ARBA" id="ARBA00023125"/>
    </source>
</evidence>
<dbReference type="InterPro" id="IPR001138">
    <property type="entry name" value="Zn2Cys6_DnaBD"/>
</dbReference>
<evidence type="ECO:0000259" key="7">
    <source>
        <dbReference type="PROSITE" id="PS50048"/>
    </source>
</evidence>
<dbReference type="GO" id="GO:0006351">
    <property type="term" value="P:DNA-templated transcription"/>
    <property type="evidence" value="ECO:0007669"/>
    <property type="project" value="InterPro"/>
</dbReference>
<evidence type="ECO:0000256" key="2">
    <source>
        <dbReference type="ARBA" id="ARBA00023015"/>
    </source>
</evidence>
<dbReference type="Pfam" id="PF00172">
    <property type="entry name" value="Zn_clus"/>
    <property type="match status" value="1"/>
</dbReference>
<gene>
    <name evidence="8" type="ORF">CFD26_101970</name>
</gene>
<dbReference type="EMBL" id="NIDN02000162">
    <property type="protein sequence ID" value="RLL95223.1"/>
    <property type="molecule type" value="Genomic_DNA"/>
</dbReference>
<name>A0A229YPY7_9EURO</name>
<dbReference type="PANTHER" id="PTHR46910:SF23">
    <property type="entry name" value="THIAMINE REPRESSIBLE GENES REGULATORY PROTEIN THI1"/>
    <property type="match status" value="1"/>
</dbReference>
<proteinExistence type="predicted"/>
<evidence type="ECO:0000256" key="5">
    <source>
        <dbReference type="ARBA" id="ARBA00023242"/>
    </source>
</evidence>
<feature type="region of interest" description="Disordered" evidence="6">
    <location>
        <begin position="1"/>
        <end position="36"/>
    </location>
</feature>
<accession>A0A229YPY7</accession>